<evidence type="ECO:0000313" key="2">
    <source>
        <dbReference type="Proteomes" id="UP000193689"/>
    </source>
</evidence>
<dbReference type="Proteomes" id="UP000193689">
    <property type="component" value="Unassembled WGS sequence"/>
</dbReference>
<accession>A0A1Y2EBR3</accession>
<sequence length="534" mass="58848">MGCFCSRPTIYKSIRGFEPGFEMKHSDSLCLTPEKSPPSICSSTSWLGSYTSTKHDLKDGHNKKIDVACLNTGYKAKSSLDGPAQNKGRRNKTEITRRPLPVGAILTSYATQMVSLNEHIATNAAPKSDLLKNDCPETATPETISAKNIIPSGAIRESITTDSAVHGKVIPTNATSENAILATVTSKCARPENDIAGRHITKSATSESNSEPPRIPTITLTKEISSSFIPSSPTQSFHTPLSSPSSSIYFSPVNSTLAYSSPVKICPTYSSSGPLSRTSSAPALFSNSLPLAAATFPAKFKFWGPLGDPMLYEPMETGRRKDTVTEFPSPDEAIWTPAHGDKVEQYRKFYRLNNNVYKDLAAYYRAFLENYRKLKEVPTRMGGCIAFFKDHILIICLWIRVAEIEGVLNGRKCVDNAWKTKTTLRSITEKSEVDGLNELVDQLIECVRSGLLIQETLLWVNIAVKSLQRLGMDEKADGLSRAIRCIPGFQLKYYYSCWQNQRAIETVGEVASEWKRGSSCTLGKRRSVAVSILE</sequence>
<name>A0A1Y2EBR3_9PEZI</name>
<dbReference type="RefSeq" id="XP_040719278.1">
    <property type="nucleotide sequence ID" value="XM_040858102.1"/>
</dbReference>
<protein>
    <submittedName>
        <fullName evidence="1">Uncharacterized protein</fullName>
    </submittedName>
</protein>
<evidence type="ECO:0000313" key="1">
    <source>
        <dbReference type="EMBL" id="ORY68991.1"/>
    </source>
</evidence>
<proteinExistence type="predicted"/>
<keyword evidence="2" id="KW-1185">Reference proteome</keyword>
<gene>
    <name evidence="1" type="ORF">BCR38DRAFT_406866</name>
</gene>
<comment type="caution">
    <text evidence="1">The sequence shown here is derived from an EMBL/GenBank/DDBJ whole genome shotgun (WGS) entry which is preliminary data.</text>
</comment>
<dbReference type="AlphaFoldDB" id="A0A1Y2EBR3"/>
<dbReference type="EMBL" id="MCFJ01000003">
    <property type="protein sequence ID" value="ORY68991.1"/>
    <property type="molecule type" value="Genomic_DNA"/>
</dbReference>
<organism evidence="1 2">
    <name type="scientific">Pseudomassariella vexata</name>
    <dbReference type="NCBI Taxonomy" id="1141098"/>
    <lineage>
        <taxon>Eukaryota</taxon>
        <taxon>Fungi</taxon>
        <taxon>Dikarya</taxon>
        <taxon>Ascomycota</taxon>
        <taxon>Pezizomycotina</taxon>
        <taxon>Sordariomycetes</taxon>
        <taxon>Xylariomycetidae</taxon>
        <taxon>Amphisphaeriales</taxon>
        <taxon>Pseudomassariaceae</taxon>
        <taxon>Pseudomassariella</taxon>
    </lineage>
</organism>
<dbReference type="GeneID" id="63774314"/>
<dbReference type="InParanoid" id="A0A1Y2EBR3"/>
<reference evidence="1 2" key="1">
    <citation type="submission" date="2016-07" db="EMBL/GenBank/DDBJ databases">
        <title>Pervasive Adenine N6-methylation of Active Genes in Fungi.</title>
        <authorList>
            <consortium name="DOE Joint Genome Institute"/>
            <person name="Mondo S.J."/>
            <person name="Dannebaum R.O."/>
            <person name="Kuo R.C."/>
            <person name="Labutti K."/>
            <person name="Haridas S."/>
            <person name="Kuo A."/>
            <person name="Salamov A."/>
            <person name="Ahrendt S.R."/>
            <person name="Lipzen A."/>
            <person name="Sullivan W."/>
            <person name="Andreopoulos W.B."/>
            <person name="Clum A."/>
            <person name="Lindquist E."/>
            <person name="Daum C."/>
            <person name="Ramamoorthy G.K."/>
            <person name="Gryganskyi A."/>
            <person name="Culley D."/>
            <person name="Magnuson J.K."/>
            <person name="James T.Y."/>
            <person name="O'Malley M.A."/>
            <person name="Stajich J.E."/>
            <person name="Spatafora J.W."/>
            <person name="Visel A."/>
            <person name="Grigoriev I.V."/>
        </authorList>
    </citation>
    <scope>NUCLEOTIDE SEQUENCE [LARGE SCALE GENOMIC DNA]</scope>
    <source>
        <strain evidence="1 2">CBS 129021</strain>
    </source>
</reference>